<sequence length="469" mass="54195">IKIMVRKVAKHVARNKKKYWRQISTKDVEDGLEDIRVEEMTGGRRSEQPDHILYHIDNERPLGSTSPSADDMEVSPVVRRSVRKQREKLDLNNLNTYKILQPHSCVPPPCVDSREPKDPSSKSSKRLVETEKTVEMRRAAKKKYQNAAKQRSEAKQKTALEKADKLELVDPHVSQVYDLWGTQKEKKQQTQSLVGPVLATYLDQVHQTYDWKVPTHIVKKPSKLPAIEKPLPGISYNPTYDDHQDLLRKAVEVELEKERKELKLQKNLPAKLTQTEAEPIKKAWLKEMASGLFDDNDVDNEPGTESTSLNSVSVGKPVTVETKTTQQRNKEKIHKKKEALAKAAKEKRIQDNELFRLKSIGKEIKSAELGYKQKGEKRKIEYANRENYGTKKFGRYKFEDADLDLNLSEEITGNLRTLKAEGNLLHDRFKSLQKRNIIETRIRAKPTKTKMKKYERRSVREVGVDYRPK</sequence>
<reference evidence="8" key="1">
    <citation type="submission" date="2021-02" db="EMBL/GenBank/DDBJ databases">
        <authorList>
            <person name="Nowell W R."/>
        </authorList>
    </citation>
    <scope>NUCLEOTIDE SEQUENCE</scope>
</reference>
<dbReference type="Pfam" id="PF07767">
    <property type="entry name" value="Nop53"/>
    <property type="match status" value="1"/>
</dbReference>
<keyword evidence="5" id="KW-0690">Ribosome biogenesis</keyword>
<dbReference type="PIRSF" id="PIRSF017302">
    <property type="entry name" value="Gltscr2"/>
    <property type="match status" value="1"/>
</dbReference>
<accession>A0A816C455</accession>
<comment type="caution">
    <text evidence="8">The sequence shown here is derived from an EMBL/GenBank/DDBJ whole genome shotgun (WGS) entry which is preliminary data.</text>
</comment>
<evidence type="ECO:0000256" key="4">
    <source>
        <dbReference type="ARBA" id="ARBA00018339"/>
    </source>
</evidence>
<dbReference type="Proteomes" id="UP000663855">
    <property type="component" value="Unassembled WGS sequence"/>
</dbReference>
<organism evidence="8 9">
    <name type="scientific">Rotaria magnacalcarata</name>
    <dbReference type="NCBI Taxonomy" id="392030"/>
    <lineage>
        <taxon>Eukaryota</taxon>
        <taxon>Metazoa</taxon>
        <taxon>Spiralia</taxon>
        <taxon>Gnathifera</taxon>
        <taxon>Rotifera</taxon>
        <taxon>Eurotatoria</taxon>
        <taxon>Bdelloidea</taxon>
        <taxon>Philodinida</taxon>
        <taxon>Philodinidae</taxon>
        <taxon>Rotaria</taxon>
    </lineage>
</organism>
<evidence type="ECO:0000256" key="3">
    <source>
        <dbReference type="ARBA" id="ARBA00008838"/>
    </source>
</evidence>
<comment type="subcellular location">
    <subcellularLocation>
        <location evidence="1">Nucleus</location>
        <location evidence="1">Nucleolus</location>
    </subcellularLocation>
    <subcellularLocation>
        <location evidence="2">Nucleus</location>
        <location evidence="2">Nucleoplasm</location>
    </subcellularLocation>
</comment>
<evidence type="ECO:0000256" key="5">
    <source>
        <dbReference type="ARBA" id="ARBA00022517"/>
    </source>
</evidence>
<feature type="compositionally biased region" description="Basic and acidic residues" evidence="7">
    <location>
        <begin position="112"/>
        <end position="134"/>
    </location>
</feature>
<feature type="non-terminal residue" evidence="8">
    <location>
        <position position="1"/>
    </location>
</feature>
<dbReference type="GO" id="GO:0005654">
    <property type="term" value="C:nucleoplasm"/>
    <property type="evidence" value="ECO:0007669"/>
    <property type="project" value="UniProtKB-SubCell"/>
</dbReference>
<protein>
    <recommendedName>
        <fullName evidence="4">Ribosome biogenesis protein NOP53</fullName>
    </recommendedName>
</protein>
<proteinExistence type="inferred from homology"/>
<evidence type="ECO:0000256" key="6">
    <source>
        <dbReference type="ARBA" id="ARBA00023242"/>
    </source>
</evidence>
<evidence type="ECO:0000256" key="7">
    <source>
        <dbReference type="SAM" id="MobiDB-lite"/>
    </source>
</evidence>
<gene>
    <name evidence="8" type="ORF">CJN711_LOCUS37638</name>
</gene>
<dbReference type="GO" id="GO:0008097">
    <property type="term" value="F:5S rRNA binding"/>
    <property type="evidence" value="ECO:0007669"/>
    <property type="project" value="TreeGrafter"/>
</dbReference>
<dbReference type="PANTHER" id="PTHR14211:SF7">
    <property type="entry name" value="RIBOSOME BIOGENESIS PROTEIN NOP53"/>
    <property type="match status" value="1"/>
</dbReference>
<dbReference type="InterPro" id="IPR011687">
    <property type="entry name" value="Nop53/GLTSCR2"/>
</dbReference>
<name>A0A816C455_9BILA</name>
<dbReference type="AlphaFoldDB" id="A0A816C455"/>
<keyword evidence="6" id="KW-0539">Nucleus</keyword>
<evidence type="ECO:0000313" key="8">
    <source>
        <dbReference type="EMBL" id="CAF1619143.1"/>
    </source>
</evidence>
<evidence type="ECO:0000313" key="9">
    <source>
        <dbReference type="Proteomes" id="UP000663855"/>
    </source>
</evidence>
<evidence type="ECO:0000256" key="2">
    <source>
        <dbReference type="ARBA" id="ARBA00004642"/>
    </source>
</evidence>
<dbReference type="GO" id="GO:0000027">
    <property type="term" value="P:ribosomal large subunit assembly"/>
    <property type="evidence" value="ECO:0007669"/>
    <property type="project" value="TreeGrafter"/>
</dbReference>
<comment type="similarity">
    <text evidence="3">Belongs to the NOP53 family.</text>
</comment>
<dbReference type="GO" id="GO:0006364">
    <property type="term" value="P:rRNA processing"/>
    <property type="evidence" value="ECO:0007669"/>
    <property type="project" value="TreeGrafter"/>
</dbReference>
<evidence type="ECO:0000256" key="1">
    <source>
        <dbReference type="ARBA" id="ARBA00004604"/>
    </source>
</evidence>
<dbReference type="PANTHER" id="PTHR14211">
    <property type="entry name" value="GLIOMA SUPPRESSOR CANDIDATE REGION GENE 2"/>
    <property type="match status" value="1"/>
</dbReference>
<dbReference type="EMBL" id="CAJNOV010018374">
    <property type="protein sequence ID" value="CAF1619143.1"/>
    <property type="molecule type" value="Genomic_DNA"/>
</dbReference>
<dbReference type="GO" id="GO:0005730">
    <property type="term" value="C:nucleolus"/>
    <property type="evidence" value="ECO:0007669"/>
    <property type="project" value="UniProtKB-SubCell"/>
</dbReference>
<feature type="region of interest" description="Disordered" evidence="7">
    <location>
        <begin position="103"/>
        <end position="134"/>
    </location>
</feature>